<gene>
    <name evidence="1" type="ORF">FCL42_03725</name>
</gene>
<dbReference type="Proteomes" id="UP000305675">
    <property type="component" value="Unassembled WGS sequence"/>
</dbReference>
<keyword evidence="2" id="KW-1185">Reference proteome</keyword>
<dbReference type="EMBL" id="SWCJ01000002">
    <property type="protein sequence ID" value="TKB57394.1"/>
    <property type="molecule type" value="Genomic_DNA"/>
</dbReference>
<name>A0A4U1BRD0_9GAMM</name>
<dbReference type="OrthoDB" id="6387780at2"/>
<reference evidence="1 2" key="1">
    <citation type="submission" date="2019-04" db="EMBL/GenBank/DDBJ databases">
        <authorList>
            <person name="Hwang J.C."/>
        </authorList>
    </citation>
    <scope>NUCLEOTIDE SEQUENCE [LARGE SCALE GENOMIC DNA]</scope>
    <source>
        <strain evidence="1 2">IMCC35002</strain>
    </source>
</reference>
<organism evidence="1 2">
    <name type="scientific">Ferrimonas aestuarii</name>
    <dbReference type="NCBI Taxonomy" id="2569539"/>
    <lineage>
        <taxon>Bacteria</taxon>
        <taxon>Pseudomonadati</taxon>
        <taxon>Pseudomonadota</taxon>
        <taxon>Gammaproteobacteria</taxon>
        <taxon>Alteromonadales</taxon>
        <taxon>Ferrimonadaceae</taxon>
        <taxon>Ferrimonas</taxon>
    </lineage>
</organism>
<evidence type="ECO:0000313" key="1">
    <source>
        <dbReference type="EMBL" id="TKB57394.1"/>
    </source>
</evidence>
<comment type="caution">
    <text evidence="1">The sequence shown here is derived from an EMBL/GenBank/DDBJ whole genome shotgun (WGS) entry which is preliminary data.</text>
</comment>
<accession>A0A4U1BRD0</accession>
<proteinExistence type="predicted"/>
<sequence>MRDIFGHHKQDFNEIRRLCLICHGLDLTTSSLSLPTSRLVMSESVEDTLHNLVSSNLLSLVIAIRVNLYQNVIDQPNLELPASSWLYYDAKLIEKPATLKQVCDKIIHADSFSKTVPPSGLFDPEYKIAVQFKGVEFKKHWTLNVVIERFVEDILSLLDSIEQSMPNKNLKRDC</sequence>
<evidence type="ECO:0000313" key="2">
    <source>
        <dbReference type="Proteomes" id="UP000305675"/>
    </source>
</evidence>
<dbReference type="RefSeq" id="WP_136862040.1">
    <property type="nucleotide sequence ID" value="NZ_SWCJ01000002.1"/>
</dbReference>
<dbReference type="AlphaFoldDB" id="A0A4U1BRD0"/>
<protein>
    <submittedName>
        <fullName evidence="1">Uncharacterized protein</fullName>
    </submittedName>
</protein>